<name>A0A5A9PGR2_9TELE</name>
<dbReference type="Proteomes" id="UP000324632">
    <property type="component" value="Chromosome 6"/>
</dbReference>
<evidence type="ECO:0000313" key="2">
    <source>
        <dbReference type="Proteomes" id="UP000324632"/>
    </source>
</evidence>
<keyword evidence="2" id="KW-1185">Reference proteome</keyword>
<sequence length="138" mass="15289">MENKERPSKGLQATEKVSLFAEALRTSVRLARAFRSHPPVLSNLYPHTLFSVSMISRSHAPRDAPPKPFIRTIAAVQQLCPKRETKIGRRVGGLEGLISGLQWIHAFCKATAKTAVQFEAAAFRMRFYASASTSSLFS</sequence>
<protein>
    <submittedName>
        <fullName evidence="1">Uncharacterized protein</fullName>
    </submittedName>
</protein>
<reference evidence="1 2" key="1">
    <citation type="journal article" date="2019" name="Mol. Ecol. Resour.">
        <title>Chromosome-level genome assembly of Triplophysa tibetana, a fish adapted to the harsh high-altitude environment of the Tibetan Plateau.</title>
        <authorList>
            <person name="Yang X."/>
            <person name="Liu H."/>
            <person name="Ma Z."/>
            <person name="Zou Y."/>
            <person name="Zou M."/>
            <person name="Mao Y."/>
            <person name="Li X."/>
            <person name="Wang H."/>
            <person name="Chen T."/>
            <person name="Wang W."/>
            <person name="Yang R."/>
        </authorList>
    </citation>
    <scope>NUCLEOTIDE SEQUENCE [LARGE SCALE GENOMIC DNA]</scope>
    <source>
        <strain evidence="1">TTIB1903HZAU</strain>
        <tissue evidence="1">Muscle</tissue>
    </source>
</reference>
<organism evidence="1 2">
    <name type="scientific">Triplophysa tibetana</name>
    <dbReference type="NCBI Taxonomy" id="1572043"/>
    <lineage>
        <taxon>Eukaryota</taxon>
        <taxon>Metazoa</taxon>
        <taxon>Chordata</taxon>
        <taxon>Craniata</taxon>
        <taxon>Vertebrata</taxon>
        <taxon>Euteleostomi</taxon>
        <taxon>Actinopterygii</taxon>
        <taxon>Neopterygii</taxon>
        <taxon>Teleostei</taxon>
        <taxon>Ostariophysi</taxon>
        <taxon>Cypriniformes</taxon>
        <taxon>Nemacheilidae</taxon>
        <taxon>Triplophysa</taxon>
    </lineage>
</organism>
<proteinExistence type="predicted"/>
<evidence type="ECO:0000313" key="1">
    <source>
        <dbReference type="EMBL" id="KAA0720351.1"/>
    </source>
</evidence>
<dbReference type="EMBL" id="SOYY01000006">
    <property type="protein sequence ID" value="KAA0720351.1"/>
    <property type="molecule type" value="Genomic_DNA"/>
</dbReference>
<dbReference type="AlphaFoldDB" id="A0A5A9PGR2"/>
<accession>A0A5A9PGR2</accession>
<gene>
    <name evidence="1" type="ORF">E1301_Tti012385</name>
</gene>
<comment type="caution">
    <text evidence="1">The sequence shown here is derived from an EMBL/GenBank/DDBJ whole genome shotgun (WGS) entry which is preliminary data.</text>
</comment>